<sequence>MAAESVPVEQLNEAPPKSWLTESILVTLFCCLPFGIVGIVNAAKVESRFYAKDYDGAFKASEEAKKWTTLGFWVGIVVGIIYLVVVIFAAVVRNH</sequence>
<evidence type="ECO:0000313" key="6">
    <source>
        <dbReference type="EMBL" id="QEC72979.1"/>
    </source>
</evidence>
<dbReference type="InterPro" id="IPR051423">
    <property type="entry name" value="CD225/Dispanin"/>
</dbReference>
<organism evidence="6 7">
    <name type="scientific">Arachidicoccus ginsenosidivorans</name>
    <dbReference type="NCBI Taxonomy" id="496057"/>
    <lineage>
        <taxon>Bacteria</taxon>
        <taxon>Pseudomonadati</taxon>
        <taxon>Bacteroidota</taxon>
        <taxon>Chitinophagia</taxon>
        <taxon>Chitinophagales</taxon>
        <taxon>Chitinophagaceae</taxon>
        <taxon>Arachidicoccus</taxon>
    </lineage>
</organism>
<comment type="subcellular location">
    <subcellularLocation>
        <location evidence="1">Membrane</location>
    </subcellularLocation>
</comment>
<evidence type="ECO:0000256" key="5">
    <source>
        <dbReference type="SAM" id="Phobius"/>
    </source>
</evidence>
<evidence type="ECO:0000256" key="1">
    <source>
        <dbReference type="ARBA" id="ARBA00004370"/>
    </source>
</evidence>
<dbReference type="Pfam" id="PF04505">
    <property type="entry name" value="CD225"/>
    <property type="match status" value="1"/>
</dbReference>
<gene>
    <name evidence="6" type="ORF">FSB73_16135</name>
</gene>
<feature type="transmembrane region" description="Helical" evidence="5">
    <location>
        <begin position="70"/>
        <end position="92"/>
    </location>
</feature>
<reference evidence="6 7" key="1">
    <citation type="journal article" date="2017" name="Int. J. Syst. Evol. Microbiol.">
        <title>Arachidicoccus ginsenosidivorans sp. nov., with ginsenoside-converting activity isolated from ginseng cultivating soil.</title>
        <authorList>
            <person name="Siddiqi M.Z."/>
            <person name="Aslam Z."/>
            <person name="Im W.T."/>
        </authorList>
    </citation>
    <scope>NUCLEOTIDE SEQUENCE [LARGE SCALE GENOMIC DNA]</scope>
    <source>
        <strain evidence="6 7">Gsoil 809</strain>
    </source>
</reference>
<evidence type="ECO:0000256" key="3">
    <source>
        <dbReference type="ARBA" id="ARBA00022989"/>
    </source>
</evidence>
<name>A0A5B8VNK4_9BACT</name>
<dbReference type="EMBL" id="CP042434">
    <property type="protein sequence ID" value="QEC72979.1"/>
    <property type="molecule type" value="Genomic_DNA"/>
</dbReference>
<dbReference type="InterPro" id="IPR007593">
    <property type="entry name" value="CD225/Dispanin_fam"/>
</dbReference>
<protein>
    <submittedName>
        <fullName evidence="6">CD225/dispanin family protein</fullName>
    </submittedName>
</protein>
<keyword evidence="3 5" id="KW-1133">Transmembrane helix</keyword>
<dbReference type="KEGG" id="agi:FSB73_16135"/>
<proteinExistence type="predicted"/>
<dbReference type="Proteomes" id="UP000321291">
    <property type="component" value="Chromosome"/>
</dbReference>
<evidence type="ECO:0000256" key="2">
    <source>
        <dbReference type="ARBA" id="ARBA00022692"/>
    </source>
</evidence>
<evidence type="ECO:0000256" key="4">
    <source>
        <dbReference type="ARBA" id="ARBA00023136"/>
    </source>
</evidence>
<dbReference type="OrthoDB" id="9815705at2"/>
<keyword evidence="4 5" id="KW-0472">Membrane</keyword>
<dbReference type="PANTHER" id="PTHR14948:SF44">
    <property type="entry name" value="PROLINE-RICH TRANSMEMBRANE PROTEIN 1-LIKE"/>
    <property type="match status" value="1"/>
</dbReference>
<evidence type="ECO:0000313" key="7">
    <source>
        <dbReference type="Proteomes" id="UP000321291"/>
    </source>
</evidence>
<dbReference type="RefSeq" id="WP_146784461.1">
    <property type="nucleotide sequence ID" value="NZ_CP042434.1"/>
</dbReference>
<dbReference type="AlphaFoldDB" id="A0A5B8VNK4"/>
<keyword evidence="7" id="KW-1185">Reference proteome</keyword>
<dbReference type="PANTHER" id="PTHR14948">
    <property type="entry name" value="NG5"/>
    <property type="match status" value="1"/>
</dbReference>
<dbReference type="GO" id="GO:0016020">
    <property type="term" value="C:membrane"/>
    <property type="evidence" value="ECO:0007669"/>
    <property type="project" value="UniProtKB-SubCell"/>
</dbReference>
<keyword evidence="2 5" id="KW-0812">Transmembrane</keyword>
<accession>A0A5B8VNK4</accession>
<feature type="transmembrane region" description="Helical" evidence="5">
    <location>
        <begin position="24"/>
        <end position="43"/>
    </location>
</feature>